<keyword evidence="2" id="KW-1185">Reference proteome</keyword>
<dbReference type="InterPro" id="IPR038763">
    <property type="entry name" value="DHH_sf"/>
</dbReference>
<organism evidence="1 2">
    <name type="scientific">Ralstonia phage RP12</name>
    <dbReference type="NCBI Taxonomy" id="1923889"/>
    <lineage>
        <taxon>Viruses</taxon>
        <taxon>Duplodnaviria</taxon>
        <taxon>Heunggongvirae</taxon>
        <taxon>Uroviricota</taxon>
        <taxon>Caudoviricetes</taxon>
        <taxon>Chimalliviridae</taxon>
        <taxon>Ripduovirus</taxon>
        <taxon>Ripduovirus RP12</taxon>
    </lineage>
</organism>
<dbReference type="OrthoDB" id="8942at10239"/>
<dbReference type="EMBL" id="AP017924">
    <property type="protein sequence ID" value="BAW19142.1"/>
    <property type="molecule type" value="Genomic_DNA"/>
</dbReference>
<dbReference type="GeneID" id="40074563"/>
<proteinExistence type="predicted"/>
<dbReference type="KEGG" id="vg:40074563"/>
<reference evidence="1 2" key="1">
    <citation type="submission" date="2016-12" db="EMBL/GenBank/DDBJ databases">
        <title>Characterization of two jumbo phages RP12 and RP31 infecting the phytopathogen Ralstonia solanacearum.</title>
        <authorList>
            <person name="Kawasaki T."/>
            <person name="Yoshikawa G."/>
            <person name="Ogata H."/>
            <person name="Yamada T."/>
        </authorList>
    </citation>
    <scope>NUCLEOTIDE SEQUENCE [LARGE SCALE GENOMIC DNA]</scope>
    <source>
        <strain evidence="1 2">RP12</strain>
    </source>
</reference>
<sequence>MTIYVLHHADSDGRFAAYAAWRHFKDNIGIDVSTIQFREVQYKQPFPYDIDSFTKEDQVYILDFSYDRQTLDKVYEKVGLLKVLDHHATAEEQLKAAPYAFFDKTKSGALLAWEYFFPDSSAPLACLLVDDFDMWAWKYPDTGAFESWLHFDRVRQNWAKWDLLCTVPEAMEHAIKTGKTIEQYNESVMHSITSVGSNMGFGDFVEWVDNPCNVTKEQVGLPPDDVPSQPVAEGSWTPPKTKVKIARYAVHNGLGIIHSQLGGFICKKFEVDVSIGFRVKRNVVVFNVRSTDEEKGFAKQVAERFGGGGHKCAASFIMPLSEGLEMIQALFERRWI</sequence>
<dbReference type="Gene3D" id="3.10.310.30">
    <property type="match status" value="1"/>
</dbReference>
<dbReference type="PANTHER" id="PTHR46922">
    <property type="entry name" value="DHHA1 DOMAIN PROTEIN"/>
    <property type="match status" value="1"/>
</dbReference>
<dbReference type="Proteomes" id="UP000222831">
    <property type="component" value="Segment"/>
</dbReference>
<dbReference type="SUPFAM" id="SSF64182">
    <property type="entry name" value="DHH phosphoesterases"/>
    <property type="match status" value="1"/>
</dbReference>
<name>A0A1L7N0Y6_9CAUD</name>
<dbReference type="RefSeq" id="YP_009598861.1">
    <property type="nucleotide sequence ID" value="NC_041911.1"/>
</dbReference>
<evidence type="ECO:0000313" key="2">
    <source>
        <dbReference type="Proteomes" id="UP000222831"/>
    </source>
</evidence>
<protein>
    <submittedName>
        <fullName evidence="1">Putative phosphoesterase</fullName>
    </submittedName>
</protein>
<dbReference type="PANTHER" id="PTHR46922:SF4">
    <property type="entry name" value="DHHA1 DOMAIN PROTEIN"/>
    <property type="match status" value="1"/>
</dbReference>
<evidence type="ECO:0000313" key="1">
    <source>
        <dbReference type="EMBL" id="BAW19142.1"/>
    </source>
</evidence>
<accession>A0A1L7N0Y6</accession>